<evidence type="ECO:0000256" key="2">
    <source>
        <dbReference type="SAM" id="SignalP"/>
    </source>
</evidence>
<evidence type="ECO:0000313" key="4">
    <source>
        <dbReference type="Proteomes" id="UP001595844"/>
    </source>
</evidence>
<reference evidence="4" key="1">
    <citation type="journal article" date="2019" name="Int. J. Syst. Evol. Microbiol.">
        <title>The Global Catalogue of Microorganisms (GCM) 10K type strain sequencing project: providing services to taxonomists for standard genome sequencing and annotation.</title>
        <authorList>
            <consortium name="The Broad Institute Genomics Platform"/>
            <consortium name="The Broad Institute Genome Sequencing Center for Infectious Disease"/>
            <person name="Wu L."/>
            <person name="Ma J."/>
        </authorList>
    </citation>
    <scope>NUCLEOTIDE SEQUENCE [LARGE SCALE GENOMIC DNA]</scope>
    <source>
        <strain evidence="4">IBRC-M 10490</strain>
    </source>
</reference>
<dbReference type="EMBL" id="JBHSDL010000001">
    <property type="protein sequence ID" value="MFC4372651.1"/>
    <property type="molecule type" value="Genomic_DNA"/>
</dbReference>
<name>A0ABV8V9T9_9NOCA</name>
<accession>A0ABV8V9T9</accession>
<keyword evidence="2" id="KW-0732">Signal</keyword>
<gene>
    <name evidence="3" type="ORF">ACFO5K_00950</name>
</gene>
<proteinExistence type="predicted"/>
<feature type="region of interest" description="Disordered" evidence="1">
    <location>
        <begin position="28"/>
        <end position="57"/>
    </location>
</feature>
<evidence type="ECO:0000256" key="1">
    <source>
        <dbReference type="SAM" id="MobiDB-lite"/>
    </source>
</evidence>
<dbReference type="Proteomes" id="UP001595844">
    <property type="component" value="Unassembled WGS sequence"/>
</dbReference>
<sequence>MRSVRGALVIVGIALGLATAACTDPDLGSTAATGSPTTQPWMPPDATGPTPAPDPGVPIDDHEPWAQTVIRTKTTTGTPVGSVIVHAVRFAPCDGTGPQSGFPADAKPTGQYDLSTNDRGELYTELPFGCYKYTLSPPGDAVPVDTAARSFFLLDRDKANTVVIQFEDQAQPTDCDPTTVANTLTDRLDYLADVPARVQSCAGEWALIDWPTSPGDNLRLIRTDGSSWTTYTAFPHSICWAQAEADWVPSRFSHYFENC</sequence>
<dbReference type="RefSeq" id="WP_378555161.1">
    <property type="nucleotide sequence ID" value="NZ_JBHSDL010000001.1"/>
</dbReference>
<feature type="signal peptide" evidence="2">
    <location>
        <begin position="1"/>
        <end position="20"/>
    </location>
</feature>
<organism evidence="3 4">
    <name type="scientific">Nocardia halotolerans</name>
    <dbReference type="NCBI Taxonomy" id="1755878"/>
    <lineage>
        <taxon>Bacteria</taxon>
        <taxon>Bacillati</taxon>
        <taxon>Actinomycetota</taxon>
        <taxon>Actinomycetes</taxon>
        <taxon>Mycobacteriales</taxon>
        <taxon>Nocardiaceae</taxon>
        <taxon>Nocardia</taxon>
    </lineage>
</organism>
<comment type="caution">
    <text evidence="3">The sequence shown here is derived from an EMBL/GenBank/DDBJ whole genome shotgun (WGS) entry which is preliminary data.</text>
</comment>
<feature type="chain" id="PRO_5045456264" description="Carboxypeptidase regulatory-like domain-containing protein" evidence="2">
    <location>
        <begin position="21"/>
        <end position="259"/>
    </location>
</feature>
<evidence type="ECO:0000313" key="3">
    <source>
        <dbReference type="EMBL" id="MFC4372651.1"/>
    </source>
</evidence>
<keyword evidence="4" id="KW-1185">Reference proteome</keyword>
<evidence type="ECO:0008006" key="5">
    <source>
        <dbReference type="Google" id="ProtNLM"/>
    </source>
</evidence>
<protein>
    <recommendedName>
        <fullName evidence="5">Carboxypeptidase regulatory-like domain-containing protein</fullName>
    </recommendedName>
</protein>
<dbReference type="PROSITE" id="PS51257">
    <property type="entry name" value="PROKAR_LIPOPROTEIN"/>
    <property type="match status" value="1"/>
</dbReference>
<feature type="compositionally biased region" description="Polar residues" evidence="1">
    <location>
        <begin position="30"/>
        <end position="40"/>
    </location>
</feature>